<keyword evidence="3" id="KW-1185">Reference proteome</keyword>
<accession>A0A4S3JBN4</accession>
<dbReference type="Pfam" id="PF06718">
    <property type="entry name" value="DUF1203"/>
    <property type="match status" value="1"/>
</dbReference>
<evidence type="ECO:0008006" key="5">
    <source>
        <dbReference type="Google" id="ProtNLM"/>
    </source>
</evidence>
<dbReference type="GeneID" id="54324815"/>
<dbReference type="AlphaFoldDB" id="A0A4S3JBN4"/>
<evidence type="ECO:0000313" key="2">
    <source>
        <dbReference type="EMBL" id="THC92405.1"/>
    </source>
</evidence>
<sequence>MIKFTPLPAPLAVDPAKTVTKTVDAANGFPCRRCLRDGKIGEEILLVSYDPFLGVSPYTGPGPIYVHRDCERYECNGTVADQQRRRLLAVRGYSKDHMLMDFVVTQGSELAEKAEGLFQNKDVGYLHAYYAGPGCFAVRIDRV</sequence>
<dbReference type="RefSeq" id="XP_033428803.1">
    <property type="nucleotide sequence ID" value="XM_033566808.1"/>
</dbReference>
<dbReference type="Proteomes" id="UP000308092">
    <property type="component" value="Unassembled WGS sequence"/>
</dbReference>
<dbReference type="EMBL" id="QUQM01000001">
    <property type="protein sequence ID" value="KAA8649442.1"/>
    <property type="molecule type" value="Genomic_DNA"/>
</dbReference>
<name>A0A4S3JBN4_9EURO</name>
<gene>
    <name evidence="1" type="ORF">ATNIH1004_002113</name>
    <name evidence="2" type="ORF">EYZ11_008125</name>
</gene>
<dbReference type="Proteomes" id="UP000324241">
    <property type="component" value="Unassembled WGS sequence"/>
</dbReference>
<dbReference type="InterPro" id="IPR009593">
    <property type="entry name" value="DUF1203"/>
</dbReference>
<evidence type="ECO:0000313" key="1">
    <source>
        <dbReference type="EMBL" id="KAA8649442.1"/>
    </source>
</evidence>
<organism evidence="2 3">
    <name type="scientific">Aspergillus tanneri</name>
    <dbReference type="NCBI Taxonomy" id="1220188"/>
    <lineage>
        <taxon>Eukaryota</taxon>
        <taxon>Fungi</taxon>
        <taxon>Dikarya</taxon>
        <taxon>Ascomycota</taxon>
        <taxon>Pezizomycotina</taxon>
        <taxon>Eurotiomycetes</taxon>
        <taxon>Eurotiomycetidae</taxon>
        <taxon>Eurotiales</taxon>
        <taxon>Aspergillaceae</taxon>
        <taxon>Aspergillus</taxon>
        <taxon>Aspergillus subgen. Circumdati</taxon>
    </lineage>
</organism>
<proteinExistence type="predicted"/>
<dbReference type="PIRSF" id="PIRSF034110">
    <property type="entry name" value="DUF1203"/>
    <property type="match status" value="1"/>
</dbReference>
<dbReference type="VEuPathDB" id="FungiDB:EYZ11_008125"/>
<reference evidence="2 3" key="1">
    <citation type="submission" date="2019-03" db="EMBL/GenBank/DDBJ databases">
        <title>The genome sequence of a newly discovered highly antifungal drug resistant Aspergillus species, Aspergillus tanneri NIH 1004.</title>
        <authorList>
            <person name="Mounaud S."/>
            <person name="Singh I."/>
            <person name="Joardar V."/>
            <person name="Pakala S."/>
            <person name="Pakala S."/>
            <person name="Venepally P."/>
            <person name="Hoover J."/>
            <person name="Nierman W."/>
            <person name="Chung J."/>
            <person name="Losada L."/>
        </authorList>
    </citation>
    <scope>NUCLEOTIDE SEQUENCE [LARGE SCALE GENOMIC DNA]</scope>
    <source>
        <strain evidence="2 3">NIH1004</strain>
    </source>
</reference>
<dbReference type="OrthoDB" id="4167009at2759"/>
<dbReference type="EMBL" id="SOSA01000337">
    <property type="protein sequence ID" value="THC92405.1"/>
    <property type="molecule type" value="Genomic_DNA"/>
</dbReference>
<evidence type="ECO:0000313" key="3">
    <source>
        <dbReference type="Proteomes" id="UP000308092"/>
    </source>
</evidence>
<evidence type="ECO:0000313" key="4">
    <source>
        <dbReference type="Proteomes" id="UP000324241"/>
    </source>
</evidence>
<protein>
    <recommendedName>
        <fullName evidence="5">DUF1203 domain-containing protein</fullName>
    </recommendedName>
</protein>
<comment type="caution">
    <text evidence="2">The sequence shown here is derived from an EMBL/GenBank/DDBJ whole genome shotgun (WGS) entry which is preliminary data.</text>
</comment>
<reference evidence="1 4" key="2">
    <citation type="submission" date="2019-08" db="EMBL/GenBank/DDBJ databases">
        <title>The genome sequence of a newly discovered highly antifungal drug resistant Aspergillus species, Aspergillus tanneri NIH 1004.</title>
        <authorList>
            <person name="Mounaud S."/>
            <person name="Singh I."/>
            <person name="Joardar V."/>
            <person name="Pakala S."/>
            <person name="Pakala S."/>
            <person name="Venepally P."/>
            <person name="Chung J.K."/>
            <person name="Losada L."/>
            <person name="Nierman W.C."/>
        </authorList>
    </citation>
    <scope>NUCLEOTIDE SEQUENCE [LARGE SCALE GENOMIC DNA]</scope>
    <source>
        <strain evidence="1 4">NIH1004</strain>
    </source>
</reference>